<feature type="compositionally biased region" description="Polar residues" evidence="1">
    <location>
        <begin position="31"/>
        <end position="41"/>
    </location>
</feature>
<comment type="caution">
    <text evidence="2">The sequence shown here is derived from an EMBL/GenBank/DDBJ whole genome shotgun (WGS) entry which is preliminary data.</text>
</comment>
<evidence type="ECO:0000313" key="2">
    <source>
        <dbReference type="EMBL" id="TKA69509.1"/>
    </source>
</evidence>
<sequence length="253" mass="27173">MRPLKIRAPRASHACGDRLAEDIKQPPSLAIPNNNLSPSHTPDSVIRIRSHGLEDLETSNVQSSKPPSVLGMLSMISFVTGVSGRGKDAWNGARNILQETDDSERANGAQLFKTQDTVSKDRPSDALNFSGPLVNRHASAGPAGGGERRFSTGAQRPPSLATVEERMIERSDSGSGGGTVKYRPYWQDVESTAVTSTEASLQSSEESHQMYAMSGGLPDLDQPYANQGSQVFVIDHDAHSGPEDGRAQSVFPY</sequence>
<dbReference type="EMBL" id="NAJN01000725">
    <property type="protein sequence ID" value="TKA69509.1"/>
    <property type="molecule type" value="Genomic_DNA"/>
</dbReference>
<dbReference type="AlphaFoldDB" id="A0A4V5NHA6"/>
<protein>
    <submittedName>
        <fullName evidence="2">Uncharacterized protein</fullName>
    </submittedName>
</protein>
<evidence type="ECO:0000256" key="1">
    <source>
        <dbReference type="SAM" id="MobiDB-lite"/>
    </source>
</evidence>
<keyword evidence="3" id="KW-1185">Reference proteome</keyword>
<evidence type="ECO:0000313" key="3">
    <source>
        <dbReference type="Proteomes" id="UP000308768"/>
    </source>
</evidence>
<name>A0A4V5NHA6_9PEZI</name>
<feature type="region of interest" description="Disordered" evidence="1">
    <location>
        <begin position="115"/>
        <end position="161"/>
    </location>
</feature>
<dbReference type="Proteomes" id="UP000308768">
    <property type="component" value="Unassembled WGS sequence"/>
</dbReference>
<proteinExistence type="predicted"/>
<feature type="region of interest" description="Disordered" evidence="1">
    <location>
        <begin position="22"/>
        <end position="41"/>
    </location>
</feature>
<accession>A0A4V5NHA6</accession>
<reference evidence="2 3" key="1">
    <citation type="submission" date="2017-03" db="EMBL/GenBank/DDBJ databases">
        <title>Genomes of endolithic fungi from Antarctica.</title>
        <authorList>
            <person name="Coleine C."/>
            <person name="Masonjones S."/>
            <person name="Stajich J.E."/>
        </authorList>
    </citation>
    <scope>NUCLEOTIDE SEQUENCE [LARGE SCALE GENOMIC DNA]</scope>
    <source>
        <strain evidence="2 3">CCFEE 5187</strain>
    </source>
</reference>
<gene>
    <name evidence="2" type="ORF">B0A49_09153</name>
</gene>
<organism evidence="2 3">
    <name type="scientific">Cryomyces minteri</name>
    <dbReference type="NCBI Taxonomy" id="331657"/>
    <lineage>
        <taxon>Eukaryota</taxon>
        <taxon>Fungi</taxon>
        <taxon>Dikarya</taxon>
        <taxon>Ascomycota</taxon>
        <taxon>Pezizomycotina</taxon>
        <taxon>Dothideomycetes</taxon>
        <taxon>Dothideomycetes incertae sedis</taxon>
        <taxon>Cryomyces</taxon>
    </lineage>
</organism>